<reference evidence="4" key="1">
    <citation type="submission" date="2025-05" db="UniProtKB">
        <authorList>
            <consortium name="RefSeq"/>
        </authorList>
    </citation>
    <scope>NUCLEOTIDE SEQUENCE [LARGE SCALE GENOMIC DNA]</scope>
</reference>
<reference evidence="5" key="2">
    <citation type="submission" date="2025-08" db="UniProtKB">
        <authorList>
            <consortium name="RefSeq"/>
        </authorList>
    </citation>
    <scope>IDENTIFICATION</scope>
    <source>
        <tissue evidence="5">Whole body</tissue>
    </source>
</reference>
<proteinExistence type="predicted"/>
<feature type="chain" id="PRO_5046375737" evidence="3">
    <location>
        <begin position="21"/>
        <end position="373"/>
    </location>
</feature>
<dbReference type="AlphaFoldDB" id="A0A8B8I315"/>
<protein>
    <submittedName>
        <fullName evidence="5">Uncharacterized protein LOC113397374</fullName>
    </submittedName>
</protein>
<feature type="transmembrane region" description="Helical" evidence="2">
    <location>
        <begin position="104"/>
        <end position="129"/>
    </location>
</feature>
<feature type="signal peptide" evidence="3">
    <location>
        <begin position="1"/>
        <end position="20"/>
    </location>
</feature>
<dbReference type="OMA" id="DTMESTW"/>
<evidence type="ECO:0000313" key="5">
    <source>
        <dbReference type="RefSeq" id="XP_026491473.2"/>
    </source>
</evidence>
<name>A0A8B8I315_VANTA</name>
<evidence type="ECO:0000256" key="1">
    <source>
        <dbReference type="SAM" id="MobiDB-lite"/>
    </source>
</evidence>
<keyword evidence="4" id="KW-1185">Reference proteome</keyword>
<dbReference type="RefSeq" id="XP_026491473.2">
    <property type="nucleotide sequence ID" value="XM_026635688.2"/>
</dbReference>
<sequence>MIQTLVAYTATLSLLLGVRGQPIECQFDDQCQSGFYCVSDAFVCRKCLNCELLKRDPSRAPSTCIKSVAECGSCIKGLVEDLRGDVSAECVQPDPRGDASSPSVFVWVAVAIGLLLFLVLVAVILICLLRNTYTYKILASMRTSVQSQGAGAAAGAGAGGAASAPELPPAYDAHYSAARAPEPPRLHDYCTQHNGEESSWPFIKRAPSTRVSEARESAGSQAARVYNNPNYVRGPHMSSAYDGAGVTAAGAGDAVPSDDERDAFVHDEDTMESTWSPAALHDGNGNAVTSTSTGVVGGATTAGELAGLLVPARPAPLCARQDNTSRTDSNRNPSEALGAGENSTSGASNSMPSFIINVVQSINAVQQQNDVTL</sequence>
<gene>
    <name evidence="5" type="primary">LOC113397374</name>
</gene>
<evidence type="ECO:0000256" key="2">
    <source>
        <dbReference type="SAM" id="Phobius"/>
    </source>
</evidence>
<organism evidence="4 5">
    <name type="scientific">Vanessa tameamea</name>
    <name type="common">Kamehameha butterfly</name>
    <dbReference type="NCBI Taxonomy" id="334116"/>
    <lineage>
        <taxon>Eukaryota</taxon>
        <taxon>Metazoa</taxon>
        <taxon>Ecdysozoa</taxon>
        <taxon>Arthropoda</taxon>
        <taxon>Hexapoda</taxon>
        <taxon>Insecta</taxon>
        <taxon>Pterygota</taxon>
        <taxon>Neoptera</taxon>
        <taxon>Endopterygota</taxon>
        <taxon>Lepidoptera</taxon>
        <taxon>Glossata</taxon>
        <taxon>Ditrysia</taxon>
        <taxon>Papilionoidea</taxon>
        <taxon>Nymphalidae</taxon>
        <taxon>Nymphalinae</taxon>
        <taxon>Vanessa</taxon>
    </lineage>
</organism>
<dbReference type="Proteomes" id="UP001652626">
    <property type="component" value="Chromosome 3"/>
</dbReference>
<dbReference type="OrthoDB" id="6368224at2759"/>
<evidence type="ECO:0000313" key="4">
    <source>
        <dbReference type="Proteomes" id="UP001652626"/>
    </source>
</evidence>
<keyword evidence="2" id="KW-0472">Membrane</keyword>
<feature type="region of interest" description="Disordered" evidence="1">
    <location>
        <begin position="318"/>
        <end position="348"/>
    </location>
</feature>
<keyword evidence="2" id="KW-1133">Transmembrane helix</keyword>
<accession>A0A8B8I315</accession>
<evidence type="ECO:0000256" key="3">
    <source>
        <dbReference type="SAM" id="SignalP"/>
    </source>
</evidence>
<dbReference type="GeneID" id="113397374"/>
<keyword evidence="3" id="KW-0732">Signal</keyword>
<keyword evidence="2" id="KW-0812">Transmembrane</keyword>